<sequence>MIDKQQSQPKLEQEEDINWDDYLDEEEEERETED</sequence>
<organism evidence="2 3">
    <name type="scientific">Cyanobacterium aponinum (strain PCC 10605)</name>
    <dbReference type="NCBI Taxonomy" id="755178"/>
    <lineage>
        <taxon>Bacteria</taxon>
        <taxon>Bacillati</taxon>
        <taxon>Cyanobacteriota</taxon>
        <taxon>Cyanophyceae</taxon>
        <taxon>Oscillatoriophycideae</taxon>
        <taxon>Chroococcales</taxon>
        <taxon>Geminocystaceae</taxon>
        <taxon>Cyanobacterium</taxon>
    </lineage>
</organism>
<dbReference type="EMBL" id="CP003947">
    <property type="protein sequence ID" value="AFZ54218.1"/>
    <property type="molecule type" value="Genomic_DNA"/>
</dbReference>
<reference evidence="3" key="1">
    <citation type="journal article" date="2013" name="Proc. Natl. Acad. Sci. U.S.A.">
        <title>Improving the coverage of the cyanobacterial phylum using diversity-driven genome sequencing.</title>
        <authorList>
            <person name="Shih P.M."/>
            <person name="Wu D."/>
            <person name="Latifi A."/>
            <person name="Axen S.D."/>
            <person name="Fewer D.P."/>
            <person name="Talla E."/>
            <person name="Calteau A."/>
            <person name="Cai F."/>
            <person name="Tandeau de Marsac N."/>
            <person name="Rippka R."/>
            <person name="Herdman M."/>
            <person name="Sivonen K."/>
            <person name="Coursin T."/>
            <person name="Laurent T."/>
            <person name="Goodwin L."/>
            <person name="Nolan M."/>
            <person name="Davenport K.W."/>
            <person name="Han C.S."/>
            <person name="Rubin E.M."/>
            <person name="Eisen J.A."/>
            <person name="Woyke T."/>
            <person name="Gugger M."/>
            <person name="Kerfeld C.A."/>
        </authorList>
    </citation>
    <scope>NUCLEOTIDE SEQUENCE [LARGE SCALE GENOMIC DNA]</scope>
    <source>
        <strain evidence="3">PCC 10605</strain>
    </source>
</reference>
<dbReference type="HOGENOM" id="CLU_3373312_0_0_3"/>
<accession>K9Z775</accession>
<gene>
    <name evidence="2" type="ordered locus">Cyan10605_2130</name>
</gene>
<feature type="compositionally biased region" description="Acidic residues" evidence="1">
    <location>
        <begin position="13"/>
        <end position="34"/>
    </location>
</feature>
<evidence type="ECO:0000313" key="3">
    <source>
        <dbReference type="Proteomes" id="UP000010480"/>
    </source>
</evidence>
<dbReference type="Proteomes" id="UP000010480">
    <property type="component" value="Chromosome"/>
</dbReference>
<name>K9Z775_CYAAP</name>
<keyword evidence="2" id="KW-0808">Transferase</keyword>
<dbReference type="STRING" id="755178.Cyan10605_2130"/>
<dbReference type="KEGG" id="can:Cyan10605_2130"/>
<feature type="region of interest" description="Disordered" evidence="1">
    <location>
        <begin position="1"/>
        <end position="34"/>
    </location>
</feature>
<dbReference type="AlphaFoldDB" id="K9Z775"/>
<dbReference type="GO" id="GO:0016301">
    <property type="term" value="F:kinase activity"/>
    <property type="evidence" value="ECO:0007669"/>
    <property type="project" value="UniProtKB-KW"/>
</dbReference>
<proteinExistence type="predicted"/>
<feature type="compositionally biased region" description="Polar residues" evidence="1">
    <location>
        <begin position="1"/>
        <end position="10"/>
    </location>
</feature>
<keyword evidence="3" id="KW-1185">Reference proteome</keyword>
<protein>
    <submittedName>
        <fullName evidence="2">Protein kinase domain containing protein</fullName>
    </submittedName>
</protein>
<evidence type="ECO:0000313" key="2">
    <source>
        <dbReference type="EMBL" id="AFZ54218.1"/>
    </source>
</evidence>
<evidence type="ECO:0000256" key="1">
    <source>
        <dbReference type="SAM" id="MobiDB-lite"/>
    </source>
</evidence>
<keyword evidence="2" id="KW-0418">Kinase</keyword>